<proteinExistence type="predicted"/>
<organism evidence="1 2">
    <name type="scientific">Endosaccharibacter trunci</name>
    <dbReference type="NCBI Taxonomy" id="2812733"/>
    <lineage>
        <taxon>Bacteria</taxon>
        <taxon>Pseudomonadati</taxon>
        <taxon>Pseudomonadota</taxon>
        <taxon>Alphaproteobacteria</taxon>
        <taxon>Acetobacterales</taxon>
        <taxon>Acetobacteraceae</taxon>
        <taxon>Endosaccharibacter</taxon>
    </lineage>
</organism>
<dbReference type="Proteomes" id="UP001524587">
    <property type="component" value="Unassembled WGS sequence"/>
</dbReference>
<sequence length="384" mass="41830">MPSDAASPAEARRQIERMLAEPALSDRRTRAQAHYLLWEVCQICGDPAAALDHLAQAIALDPVQTRPRRAEAPPPERTVLALAAPGDFQANLPLAMLLDEPTLLHTLWIERPGATLPPLPPVDCVFVAMGEDSCRRALLLEADRVAGETGLPVLNSGAAIAGLSRDGVCAMLAGIEDCVVPEQNRVTAARLRHELPTFPFILRPESSHAGIGLARIDGQAGLDAYLEATAPAAALFAAPFIDYRDADGLYRKYRIAFVDRVPFPVHLAIHDDWAVWYYNARMELSAERRREEERFLRDPVAAMGPRAFAAVQALGRRIDLDYAGLDCAVLPDGRLLVFEVETAMLVHDRDPPDLFPGKAPAIARIVAAVNAMIDHRSGRMSTAA</sequence>
<evidence type="ECO:0000313" key="2">
    <source>
        <dbReference type="Proteomes" id="UP001524587"/>
    </source>
</evidence>
<protein>
    <recommendedName>
        <fullName evidence="3">ATP-grasp domain-containing protein</fullName>
    </recommendedName>
</protein>
<gene>
    <name evidence="1" type="ORF">NFI95_07410</name>
</gene>
<dbReference type="RefSeq" id="WP_422863744.1">
    <property type="nucleotide sequence ID" value="NZ_JAMSKV010000005.1"/>
</dbReference>
<dbReference type="EMBL" id="JAMSKV010000005">
    <property type="protein sequence ID" value="MCQ8278275.1"/>
    <property type="molecule type" value="Genomic_DNA"/>
</dbReference>
<evidence type="ECO:0008006" key="3">
    <source>
        <dbReference type="Google" id="ProtNLM"/>
    </source>
</evidence>
<dbReference type="SUPFAM" id="SSF56059">
    <property type="entry name" value="Glutathione synthetase ATP-binding domain-like"/>
    <property type="match status" value="1"/>
</dbReference>
<keyword evidence="2" id="KW-1185">Reference proteome</keyword>
<reference evidence="1 2" key="1">
    <citation type="submission" date="2022-06" db="EMBL/GenBank/DDBJ databases">
        <title>Endosaccharibacter gen. nov., sp. nov., endophytic bacteria isolated from sugarcane.</title>
        <authorList>
            <person name="Pitiwittayakul N."/>
            <person name="Yukphan P."/>
            <person name="Charoenyingcharoen P."/>
            <person name="Tanasupawat S."/>
        </authorList>
    </citation>
    <scope>NUCLEOTIDE SEQUENCE [LARGE SCALE GENOMIC DNA]</scope>
    <source>
        <strain evidence="1 2">KSS8</strain>
    </source>
</reference>
<accession>A0ABT1W5W5</accession>
<evidence type="ECO:0000313" key="1">
    <source>
        <dbReference type="EMBL" id="MCQ8278275.1"/>
    </source>
</evidence>
<comment type="caution">
    <text evidence="1">The sequence shown here is derived from an EMBL/GenBank/DDBJ whole genome shotgun (WGS) entry which is preliminary data.</text>
</comment>
<name>A0ABT1W5W5_9PROT</name>